<dbReference type="SMART" id="SM00388">
    <property type="entry name" value="HisKA"/>
    <property type="match status" value="1"/>
</dbReference>
<evidence type="ECO:0000256" key="7">
    <source>
        <dbReference type="ARBA" id="ARBA00022692"/>
    </source>
</evidence>
<dbReference type="PANTHER" id="PTHR45528">
    <property type="entry name" value="SENSOR HISTIDINE KINASE CPXA"/>
    <property type="match status" value="1"/>
</dbReference>
<dbReference type="PRINTS" id="PR00344">
    <property type="entry name" value="BCTRLSENSOR"/>
</dbReference>
<evidence type="ECO:0000256" key="6">
    <source>
        <dbReference type="ARBA" id="ARBA00022679"/>
    </source>
</evidence>
<dbReference type="InterPro" id="IPR004358">
    <property type="entry name" value="Sig_transdc_His_kin-like_C"/>
</dbReference>
<reference evidence="17 18" key="1">
    <citation type="submission" date="2018-05" db="EMBL/GenBank/DDBJ databases">
        <title>Genomic Encyclopedia of Type Strains, Phase IV (KMG-IV): sequencing the most valuable type-strain genomes for metagenomic binning, comparative biology and taxonomic classification.</title>
        <authorList>
            <person name="Goeker M."/>
        </authorList>
    </citation>
    <scope>NUCLEOTIDE SEQUENCE [LARGE SCALE GENOMIC DNA]</scope>
    <source>
        <strain evidence="17 18">DSM 24906</strain>
    </source>
</reference>
<evidence type="ECO:0000256" key="8">
    <source>
        <dbReference type="ARBA" id="ARBA00022741"/>
    </source>
</evidence>
<evidence type="ECO:0000256" key="3">
    <source>
        <dbReference type="ARBA" id="ARBA00012438"/>
    </source>
</evidence>
<dbReference type="InterPro" id="IPR005467">
    <property type="entry name" value="His_kinase_dom"/>
</dbReference>
<evidence type="ECO:0000256" key="9">
    <source>
        <dbReference type="ARBA" id="ARBA00022777"/>
    </source>
</evidence>
<evidence type="ECO:0000256" key="11">
    <source>
        <dbReference type="ARBA" id="ARBA00022989"/>
    </source>
</evidence>
<dbReference type="GO" id="GO:0005524">
    <property type="term" value="F:ATP binding"/>
    <property type="evidence" value="ECO:0007669"/>
    <property type="project" value="UniProtKB-KW"/>
</dbReference>
<dbReference type="Gene3D" id="3.30.565.10">
    <property type="entry name" value="Histidine kinase-like ATPase, C-terminal domain"/>
    <property type="match status" value="1"/>
</dbReference>
<keyword evidence="18" id="KW-1185">Reference proteome</keyword>
<evidence type="ECO:0000256" key="12">
    <source>
        <dbReference type="ARBA" id="ARBA00023012"/>
    </source>
</evidence>
<feature type="domain" description="HAMP" evidence="16">
    <location>
        <begin position="182"/>
        <end position="234"/>
    </location>
</feature>
<dbReference type="PANTHER" id="PTHR45528:SF1">
    <property type="entry name" value="SENSOR HISTIDINE KINASE CPXA"/>
    <property type="match status" value="1"/>
</dbReference>
<keyword evidence="4" id="KW-1003">Cell membrane</keyword>
<evidence type="ECO:0000313" key="18">
    <source>
        <dbReference type="Proteomes" id="UP000245921"/>
    </source>
</evidence>
<dbReference type="CDD" id="cd00082">
    <property type="entry name" value="HisKA"/>
    <property type="match status" value="1"/>
</dbReference>
<dbReference type="Proteomes" id="UP000245921">
    <property type="component" value="Unassembled WGS sequence"/>
</dbReference>
<evidence type="ECO:0000256" key="1">
    <source>
        <dbReference type="ARBA" id="ARBA00000085"/>
    </source>
</evidence>
<dbReference type="Gene3D" id="1.10.287.130">
    <property type="match status" value="1"/>
</dbReference>
<accession>A0AA45C846</accession>
<proteinExistence type="predicted"/>
<dbReference type="SMART" id="SM00304">
    <property type="entry name" value="HAMP"/>
    <property type="match status" value="1"/>
</dbReference>
<gene>
    <name evidence="17" type="ORF">C7380_104121</name>
</gene>
<dbReference type="GO" id="GO:0000155">
    <property type="term" value="F:phosphorelay sensor kinase activity"/>
    <property type="evidence" value="ECO:0007669"/>
    <property type="project" value="InterPro"/>
</dbReference>
<dbReference type="InterPro" id="IPR036890">
    <property type="entry name" value="HATPase_C_sf"/>
</dbReference>
<dbReference type="CDD" id="cd06225">
    <property type="entry name" value="HAMP"/>
    <property type="match status" value="1"/>
</dbReference>
<dbReference type="InterPro" id="IPR003594">
    <property type="entry name" value="HATPase_dom"/>
</dbReference>
<dbReference type="EMBL" id="QGGI01000004">
    <property type="protein sequence ID" value="PWJ95702.1"/>
    <property type="molecule type" value="Genomic_DNA"/>
</dbReference>
<organism evidence="17 18">
    <name type="scientific">Oceanotoga teriensis</name>
    <dbReference type="NCBI Taxonomy" id="515440"/>
    <lineage>
        <taxon>Bacteria</taxon>
        <taxon>Thermotogati</taxon>
        <taxon>Thermotogota</taxon>
        <taxon>Thermotogae</taxon>
        <taxon>Petrotogales</taxon>
        <taxon>Petrotogaceae</taxon>
        <taxon>Oceanotoga</taxon>
    </lineage>
</organism>
<protein>
    <recommendedName>
        <fullName evidence="3">histidine kinase</fullName>
        <ecNumber evidence="3">2.7.13.3</ecNumber>
    </recommendedName>
</protein>
<keyword evidence="10" id="KW-0067">ATP-binding</keyword>
<dbReference type="InterPro" id="IPR003660">
    <property type="entry name" value="HAMP_dom"/>
</dbReference>
<dbReference type="Pfam" id="PF00672">
    <property type="entry name" value="HAMP"/>
    <property type="match status" value="1"/>
</dbReference>
<dbReference type="PROSITE" id="PS50109">
    <property type="entry name" value="HIS_KIN"/>
    <property type="match status" value="1"/>
</dbReference>
<keyword evidence="8" id="KW-0547">Nucleotide-binding</keyword>
<comment type="catalytic activity">
    <reaction evidence="1">
        <text>ATP + protein L-histidine = ADP + protein N-phospho-L-histidine.</text>
        <dbReference type="EC" id="2.7.13.3"/>
    </reaction>
</comment>
<dbReference type="RefSeq" id="WP_109604232.1">
    <property type="nucleotide sequence ID" value="NZ_QGGI01000004.1"/>
</dbReference>
<keyword evidence="7 14" id="KW-0812">Transmembrane</keyword>
<comment type="subcellular location">
    <subcellularLocation>
        <location evidence="2">Cell membrane</location>
        <topology evidence="2">Multi-pass membrane protein</topology>
    </subcellularLocation>
</comment>
<keyword evidence="11 14" id="KW-1133">Transmembrane helix</keyword>
<dbReference type="InterPro" id="IPR036097">
    <property type="entry name" value="HisK_dim/P_sf"/>
</dbReference>
<evidence type="ECO:0000313" key="17">
    <source>
        <dbReference type="EMBL" id="PWJ95702.1"/>
    </source>
</evidence>
<evidence type="ECO:0000256" key="2">
    <source>
        <dbReference type="ARBA" id="ARBA00004651"/>
    </source>
</evidence>
<dbReference type="EC" id="2.7.13.3" evidence="3"/>
<dbReference type="Pfam" id="PF02518">
    <property type="entry name" value="HATPase_c"/>
    <property type="match status" value="1"/>
</dbReference>
<keyword evidence="6" id="KW-0808">Transferase</keyword>
<comment type="caution">
    <text evidence="17">The sequence shown here is derived from an EMBL/GenBank/DDBJ whole genome shotgun (WGS) entry which is preliminary data.</text>
</comment>
<dbReference type="SUPFAM" id="SSF47384">
    <property type="entry name" value="Homodimeric domain of signal transducing histidine kinase"/>
    <property type="match status" value="1"/>
</dbReference>
<dbReference type="AlphaFoldDB" id="A0AA45C846"/>
<evidence type="ECO:0000256" key="4">
    <source>
        <dbReference type="ARBA" id="ARBA00022475"/>
    </source>
</evidence>
<feature type="domain" description="Histidine kinase" evidence="15">
    <location>
        <begin position="242"/>
        <end position="445"/>
    </location>
</feature>
<dbReference type="SUPFAM" id="SSF158472">
    <property type="entry name" value="HAMP domain-like"/>
    <property type="match status" value="1"/>
</dbReference>
<evidence type="ECO:0000256" key="14">
    <source>
        <dbReference type="SAM" id="Phobius"/>
    </source>
</evidence>
<feature type="transmembrane region" description="Helical" evidence="14">
    <location>
        <begin position="162"/>
        <end position="180"/>
    </location>
</feature>
<sequence length="445" mass="53000">MIKNRLGLKIWISFTLIIILIYILMAFMNINSIRNFFTEEVYKALEDAQNYVINNDINMHDMMMGNQIRGFQNIRNVQHVIIDNYGNISSYKMMGNRNLEYNKFFYKIWDKIQKDNYSNFGYLNNENNKIYYKISRIKEGYLISFTPDTYKKELEFSLFRRLLIGALISSIIVFFISYILSRYLTVPILKLEKTVSKISKRQWEEEVKVKRNDEIGDLANSIELLRKRLIENDDSQQKSLQYISHELKTPLMVIRSYTQSIRDGIFPKGNLQNTLNVIDEEMDIMEKRVRDLIYYSKLDFISKNQKEKSIYNISKIAFEVSKRFENMNENIKWIFEAKDINFLTNEEQIIVLFENIYENQIRYTKTFIKTLIDEDKDNIFIIVENDGEKIKEENETFLFDAFYKGNKGKFGLGLSLVYRIVKLYGGTISIYNSYNGVKYDIKIKK</sequence>
<keyword evidence="5" id="KW-0597">Phosphoprotein</keyword>
<name>A0AA45C846_9BACT</name>
<dbReference type="SUPFAM" id="SSF55874">
    <property type="entry name" value="ATPase domain of HSP90 chaperone/DNA topoisomerase II/histidine kinase"/>
    <property type="match status" value="1"/>
</dbReference>
<evidence type="ECO:0000259" key="15">
    <source>
        <dbReference type="PROSITE" id="PS50109"/>
    </source>
</evidence>
<keyword evidence="13 14" id="KW-0472">Membrane</keyword>
<dbReference type="InterPro" id="IPR050398">
    <property type="entry name" value="HssS/ArlS-like"/>
</dbReference>
<dbReference type="Pfam" id="PF00512">
    <property type="entry name" value="HisKA"/>
    <property type="match status" value="1"/>
</dbReference>
<dbReference type="InterPro" id="IPR003661">
    <property type="entry name" value="HisK_dim/P_dom"/>
</dbReference>
<evidence type="ECO:0000259" key="16">
    <source>
        <dbReference type="PROSITE" id="PS50885"/>
    </source>
</evidence>
<keyword evidence="12" id="KW-0902">Two-component regulatory system</keyword>
<evidence type="ECO:0000256" key="5">
    <source>
        <dbReference type="ARBA" id="ARBA00022553"/>
    </source>
</evidence>
<dbReference type="GO" id="GO:0005886">
    <property type="term" value="C:plasma membrane"/>
    <property type="evidence" value="ECO:0007669"/>
    <property type="project" value="UniProtKB-SubCell"/>
</dbReference>
<feature type="transmembrane region" description="Helical" evidence="14">
    <location>
        <begin position="6"/>
        <end position="27"/>
    </location>
</feature>
<dbReference type="PROSITE" id="PS50885">
    <property type="entry name" value="HAMP"/>
    <property type="match status" value="1"/>
</dbReference>
<dbReference type="Gene3D" id="6.10.340.10">
    <property type="match status" value="1"/>
</dbReference>
<dbReference type="SMART" id="SM00387">
    <property type="entry name" value="HATPase_c"/>
    <property type="match status" value="1"/>
</dbReference>
<evidence type="ECO:0000256" key="10">
    <source>
        <dbReference type="ARBA" id="ARBA00022840"/>
    </source>
</evidence>
<keyword evidence="9 17" id="KW-0418">Kinase</keyword>
<evidence type="ECO:0000256" key="13">
    <source>
        <dbReference type="ARBA" id="ARBA00023136"/>
    </source>
</evidence>